<organism evidence="2 3">
    <name type="scientific">Ramazzottius varieornatus</name>
    <name type="common">Water bear</name>
    <name type="synonym">Tardigrade</name>
    <dbReference type="NCBI Taxonomy" id="947166"/>
    <lineage>
        <taxon>Eukaryota</taxon>
        <taxon>Metazoa</taxon>
        <taxon>Ecdysozoa</taxon>
        <taxon>Tardigrada</taxon>
        <taxon>Eutardigrada</taxon>
        <taxon>Parachela</taxon>
        <taxon>Hypsibioidea</taxon>
        <taxon>Ramazzottiidae</taxon>
        <taxon>Ramazzottius</taxon>
    </lineage>
</organism>
<evidence type="ECO:0000313" key="2">
    <source>
        <dbReference type="EMBL" id="GAU95798.1"/>
    </source>
</evidence>
<feature type="signal peptide" evidence="1">
    <location>
        <begin position="1"/>
        <end position="29"/>
    </location>
</feature>
<keyword evidence="3" id="KW-1185">Reference proteome</keyword>
<dbReference type="EMBL" id="BDGG01000003">
    <property type="protein sequence ID" value="GAU95798.1"/>
    <property type="molecule type" value="Genomic_DNA"/>
</dbReference>
<gene>
    <name evidence="2" type="primary">RvY_07353-1</name>
    <name evidence="2" type="synonym">RvY_07353.1</name>
    <name evidence="2" type="ORF">RvY_07353</name>
</gene>
<accession>A0A1D1VBB7</accession>
<dbReference type="OrthoDB" id="10598759at2759"/>
<dbReference type="AlphaFoldDB" id="A0A1D1VBB7"/>
<reference evidence="2 3" key="1">
    <citation type="journal article" date="2016" name="Nat. Commun.">
        <title>Extremotolerant tardigrade genome and improved radiotolerance of human cultured cells by tardigrade-unique protein.</title>
        <authorList>
            <person name="Hashimoto T."/>
            <person name="Horikawa D.D."/>
            <person name="Saito Y."/>
            <person name="Kuwahara H."/>
            <person name="Kozuka-Hata H."/>
            <person name="Shin-I T."/>
            <person name="Minakuchi Y."/>
            <person name="Ohishi K."/>
            <person name="Motoyama A."/>
            <person name="Aizu T."/>
            <person name="Enomoto A."/>
            <person name="Kondo K."/>
            <person name="Tanaka S."/>
            <person name="Hara Y."/>
            <person name="Koshikawa S."/>
            <person name="Sagara H."/>
            <person name="Miura T."/>
            <person name="Yokobori S."/>
            <person name="Miyagawa K."/>
            <person name="Suzuki Y."/>
            <person name="Kubo T."/>
            <person name="Oyama M."/>
            <person name="Kohara Y."/>
            <person name="Fujiyama A."/>
            <person name="Arakawa K."/>
            <person name="Katayama T."/>
            <person name="Toyoda A."/>
            <person name="Kunieda T."/>
        </authorList>
    </citation>
    <scope>NUCLEOTIDE SEQUENCE [LARGE SCALE GENOMIC DNA]</scope>
    <source>
        <strain evidence="2 3">YOKOZUNA-1</strain>
    </source>
</reference>
<feature type="chain" id="PRO_5008898249" evidence="1">
    <location>
        <begin position="30"/>
        <end position="154"/>
    </location>
</feature>
<evidence type="ECO:0000256" key="1">
    <source>
        <dbReference type="SAM" id="SignalP"/>
    </source>
</evidence>
<sequence>MSCAVRADLTRWILCFVVTFMLLASDGSSQSVNRAARRTRVGCAQWGQACLGGHFKKRTSEVSSNNDLLPATGQILNDQPQPPMFRSYGPSAFQLRGWPSGVIGEVPRLASLDEGLIQELSELGLGGLDGLGPEYPRNKAFYNWRYPFMGVGAR</sequence>
<protein>
    <submittedName>
        <fullName evidence="2">Uncharacterized protein</fullName>
    </submittedName>
</protein>
<evidence type="ECO:0000313" key="3">
    <source>
        <dbReference type="Proteomes" id="UP000186922"/>
    </source>
</evidence>
<dbReference type="Proteomes" id="UP000186922">
    <property type="component" value="Unassembled WGS sequence"/>
</dbReference>
<comment type="caution">
    <text evidence="2">The sequence shown here is derived from an EMBL/GenBank/DDBJ whole genome shotgun (WGS) entry which is preliminary data.</text>
</comment>
<proteinExistence type="predicted"/>
<name>A0A1D1VBB7_RAMVA</name>
<keyword evidence="1" id="KW-0732">Signal</keyword>